<sequence>MVQFHEHIITDLLEDPAGGMVILSGGLSLHKLISNLVSLHHTSQGTLLILASSPSQRQSILLNTPNPPAPDNLAENIGARAPTISEITSELPSNQRASLYTSGGVVFVTSRILIVDLLSNRLEPTVIAGLIILNAHTLSATSTEAFIVRIMRTGNKNLYVRAFSDNAQAMVSGFSKAEKTLKCLYLRKLHLWPRFHVYVKQDLEKEPPEVVDVRVPMTNYMMEIQKALIEVMDACLKEMRKTNKVDVEDLTVESGLCKSFDEILRRQLDPIWHTLGKKTKQLVSDLKTLRKLLDYLVRASESFRSVWIFAESSVKIFEYAKKRVYYCKRLEDGKIVGQSKTKTPKKRKLQDKNKDNEDSLPASTNIQVVLEEVLEEAPKWKVFLVIIFFTLVVKRLILSGGLSLHKLISNLVSLHHTSQGTLLILASSPSQRQSILLNTPNPPAPDNLAENIGARAPTISEITSELPSNQRASLYTSGGVVFVTSRILIVDLLSNRLEPTVIAGLIILNAHTLSATSTEAFIVRIMRTGNKNLYVRAFSDNAQAMVSGFSKAEKTLKCLYLRKLHLWPRFHVYVKQDLEKEPPEVVDVRVPMTNYMMEIQKALIEVMDACLKEMRKTNKVDVEDLTVESGLCKSFDEILRRQLDPIWHTLGKKTKQLVSDLKTLRKLLDYLVRYDAVTYLKYLDSLRASESFRSVWIFAESSVKIFEYAKKRVYYCKRLEDGKIVGQSKTKTPKKRKLQDKNKDNEDSLPASTNIQVVLEEVLEEAPKWKVFLEILEEIKNDRLKQASSTEDSVTEEIDEGTILVACKDDHSCVQLEECLTKGPRKVMQDEWEKYLLSKVELQSLPKHNGKKKSKESKGIGVLDGTIRKISGNNTDVSSISKQENDALLAAATDLRKQVKKDKDRDNSEMLEDKAEHQKGKKKRASKNMPTTSNIDDKNSAAAAMNKRSDKVSSESHKRTDPEVIGDVHTSIVKDFSADRGIIWKHMQSVDTEGTTESNLLPPVLFYAIDSDSHVLDILEPSVIIVYHPDVAFVREIEIYKSENPSSKLRVYFLFYDDSTEVQKFEASNRREHSAFESLIRQKSMMMLPAYQEGSFSGFDPPIEPASVASQNSITRKAGGRKKIEKEMQVIVDMREFMSNLPNVLHQKGMRIIPVTLEVGDYILSPLICVERKSIHDLFGSFASGRLFHQAEMMIRYYRMPVLLIEFSQDKSFSFQSASDIGEDVAPTSIISKLSLLALHFPRLRIVWSRSLHATAEIFASLKANQDEPDESKALRVGVPSEDGIIEDDVRAENYNTSAVEFLRRLPGVTDSNYRALMDGCKSLSELATLPVERLAELMGGQKAAKTLKDFLDAKYPTLL</sequence>
<comment type="caution">
    <text evidence="12">The sequence shown here is derived from an EMBL/GenBank/DDBJ whole genome shotgun (WGS) entry which is preliminary data.</text>
</comment>
<dbReference type="GO" id="GO:0000110">
    <property type="term" value="C:nucleotide-excision repair factor 1 complex"/>
    <property type="evidence" value="ECO:0007669"/>
    <property type="project" value="TreeGrafter"/>
</dbReference>
<protein>
    <recommendedName>
        <fullName evidence="11">ERCC4 domain-containing protein</fullName>
    </recommendedName>
</protein>
<dbReference type="PANTHER" id="PTHR10150:SF0">
    <property type="entry name" value="DNA REPAIR ENDONUCLEASE XPF"/>
    <property type="match status" value="1"/>
</dbReference>
<evidence type="ECO:0000256" key="6">
    <source>
        <dbReference type="ARBA" id="ARBA00022801"/>
    </source>
</evidence>
<comment type="subcellular location">
    <subcellularLocation>
        <location evidence="1">Nucleus</location>
    </subcellularLocation>
</comment>
<evidence type="ECO:0000256" key="5">
    <source>
        <dbReference type="ARBA" id="ARBA00022763"/>
    </source>
</evidence>
<dbReference type="FunFam" id="1.10.150.20:FF:000038">
    <property type="entry name" value="DNA repair endonuclease UVH1"/>
    <property type="match status" value="1"/>
</dbReference>
<dbReference type="InterPro" id="IPR010994">
    <property type="entry name" value="RuvA_2-like"/>
</dbReference>
<comment type="similarity">
    <text evidence="2">Belongs to the XPF family.</text>
</comment>
<evidence type="ECO:0000256" key="1">
    <source>
        <dbReference type="ARBA" id="ARBA00004123"/>
    </source>
</evidence>
<dbReference type="Gramene" id="KZN07987">
    <property type="protein sequence ID" value="KZN07987"/>
    <property type="gene ID" value="DCAR_000656"/>
</dbReference>
<keyword evidence="7" id="KW-0238">DNA-binding</keyword>
<feature type="region of interest" description="Disordered" evidence="10">
    <location>
        <begin position="728"/>
        <end position="749"/>
    </location>
</feature>
<dbReference type="GO" id="GO:0000712">
    <property type="term" value="P:resolution of meiotic recombination intermediates"/>
    <property type="evidence" value="ECO:0007669"/>
    <property type="project" value="TreeGrafter"/>
</dbReference>
<evidence type="ECO:0000256" key="10">
    <source>
        <dbReference type="SAM" id="MobiDB-lite"/>
    </source>
</evidence>
<feature type="region of interest" description="Disordered" evidence="10">
    <location>
        <begin position="339"/>
        <end position="360"/>
    </location>
</feature>
<keyword evidence="3" id="KW-0540">Nuclease</keyword>
<dbReference type="GO" id="GO:0003697">
    <property type="term" value="F:single-stranded DNA binding"/>
    <property type="evidence" value="ECO:0007669"/>
    <property type="project" value="TreeGrafter"/>
</dbReference>
<reference evidence="12" key="1">
    <citation type="journal article" date="2016" name="Nat. Genet.">
        <title>A high-quality carrot genome assembly provides new insights into carotenoid accumulation and asterid genome evolution.</title>
        <authorList>
            <person name="Iorizzo M."/>
            <person name="Ellison S."/>
            <person name="Senalik D."/>
            <person name="Zeng P."/>
            <person name="Satapoomin P."/>
            <person name="Huang J."/>
            <person name="Bowman M."/>
            <person name="Iovene M."/>
            <person name="Sanseverino W."/>
            <person name="Cavagnaro P."/>
            <person name="Yildiz M."/>
            <person name="Macko-Podgorni A."/>
            <person name="Moranska E."/>
            <person name="Grzebelus E."/>
            <person name="Grzebelus D."/>
            <person name="Ashrafi H."/>
            <person name="Zheng Z."/>
            <person name="Cheng S."/>
            <person name="Spooner D."/>
            <person name="Van Deynze A."/>
            <person name="Simon P."/>
        </authorList>
    </citation>
    <scope>NUCLEOTIDE SEQUENCE [LARGE SCALE GENOMIC DNA]</scope>
    <source>
        <tissue evidence="12">Leaf</tissue>
    </source>
</reference>
<dbReference type="InterPro" id="IPR006166">
    <property type="entry name" value="ERCC4_domain"/>
</dbReference>
<evidence type="ECO:0000256" key="8">
    <source>
        <dbReference type="ARBA" id="ARBA00023204"/>
    </source>
</evidence>
<dbReference type="SUPFAM" id="SSF47781">
    <property type="entry name" value="RuvA domain 2-like"/>
    <property type="match status" value="1"/>
</dbReference>
<evidence type="ECO:0000256" key="4">
    <source>
        <dbReference type="ARBA" id="ARBA00022759"/>
    </source>
</evidence>
<dbReference type="InterPro" id="IPR047520">
    <property type="entry name" value="XPF_nuclease"/>
</dbReference>
<dbReference type="InterPro" id="IPR011335">
    <property type="entry name" value="Restrct_endonuc-II-like"/>
</dbReference>
<evidence type="ECO:0000259" key="11">
    <source>
        <dbReference type="SMART" id="SM00891"/>
    </source>
</evidence>
<name>A0A166FNJ8_DAUCS</name>
<feature type="region of interest" description="Disordered" evidence="10">
    <location>
        <begin position="897"/>
        <end position="961"/>
    </location>
</feature>
<dbReference type="GO" id="GO:0000724">
    <property type="term" value="P:double-strand break repair via homologous recombination"/>
    <property type="evidence" value="ECO:0007669"/>
    <property type="project" value="TreeGrafter"/>
</dbReference>
<gene>
    <name evidence="12" type="ORF">DCAR_000656</name>
</gene>
<dbReference type="GO" id="GO:1901255">
    <property type="term" value="P:nucleotide-excision repair involved in interstrand cross-link repair"/>
    <property type="evidence" value="ECO:0007669"/>
    <property type="project" value="TreeGrafter"/>
</dbReference>
<keyword evidence="8" id="KW-0234">DNA repair</keyword>
<evidence type="ECO:0000256" key="2">
    <source>
        <dbReference type="ARBA" id="ARBA00010015"/>
    </source>
</evidence>
<dbReference type="Gene3D" id="3.40.50.10130">
    <property type="match status" value="1"/>
</dbReference>
<dbReference type="PANTHER" id="PTHR10150">
    <property type="entry name" value="DNA REPAIR ENDONUCLEASE XPF"/>
    <property type="match status" value="1"/>
</dbReference>
<dbReference type="Gene3D" id="1.10.150.20">
    <property type="entry name" value="5' to 3' exonuclease, C-terminal subdomain"/>
    <property type="match status" value="1"/>
</dbReference>
<dbReference type="STRING" id="79200.A0A166FNJ8"/>
<dbReference type="CDD" id="cd20078">
    <property type="entry name" value="XPF_nuclease_XPF_euk"/>
    <property type="match status" value="1"/>
</dbReference>
<feature type="compositionally biased region" description="Basic and acidic residues" evidence="10">
    <location>
        <begin position="897"/>
        <end position="918"/>
    </location>
</feature>
<keyword evidence="9" id="KW-0539">Nucleus</keyword>
<feature type="compositionally biased region" description="Basic and acidic residues" evidence="10">
    <location>
        <begin position="947"/>
        <end position="961"/>
    </location>
</feature>
<evidence type="ECO:0000313" key="12">
    <source>
        <dbReference type="EMBL" id="KZN07987.1"/>
    </source>
</evidence>
<keyword evidence="5" id="KW-0227">DNA damage</keyword>
<keyword evidence="4" id="KW-0255">Endonuclease</keyword>
<evidence type="ECO:0000256" key="9">
    <source>
        <dbReference type="ARBA" id="ARBA00023242"/>
    </source>
</evidence>
<evidence type="ECO:0000256" key="7">
    <source>
        <dbReference type="ARBA" id="ARBA00023125"/>
    </source>
</evidence>
<dbReference type="GO" id="GO:0003684">
    <property type="term" value="F:damaged DNA binding"/>
    <property type="evidence" value="ECO:0007669"/>
    <property type="project" value="TreeGrafter"/>
</dbReference>
<evidence type="ECO:0000256" key="3">
    <source>
        <dbReference type="ARBA" id="ARBA00022722"/>
    </source>
</evidence>
<proteinExistence type="inferred from homology"/>
<organism evidence="12">
    <name type="scientific">Daucus carota subsp. sativus</name>
    <name type="common">Carrot</name>
    <dbReference type="NCBI Taxonomy" id="79200"/>
    <lineage>
        <taxon>Eukaryota</taxon>
        <taxon>Viridiplantae</taxon>
        <taxon>Streptophyta</taxon>
        <taxon>Embryophyta</taxon>
        <taxon>Tracheophyta</taxon>
        <taxon>Spermatophyta</taxon>
        <taxon>Magnoliopsida</taxon>
        <taxon>eudicotyledons</taxon>
        <taxon>Gunneridae</taxon>
        <taxon>Pentapetalae</taxon>
        <taxon>asterids</taxon>
        <taxon>campanulids</taxon>
        <taxon>Apiales</taxon>
        <taxon>Apiaceae</taxon>
        <taxon>Apioideae</taxon>
        <taxon>Scandiceae</taxon>
        <taxon>Daucinae</taxon>
        <taxon>Daucus</taxon>
        <taxon>Daucus sect. Daucus</taxon>
    </lineage>
</organism>
<dbReference type="GO" id="GO:0000014">
    <property type="term" value="F:single-stranded DNA endodeoxyribonuclease activity"/>
    <property type="evidence" value="ECO:0007669"/>
    <property type="project" value="TreeGrafter"/>
</dbReference>
<dbReference type="SMART" id="SM00891">
    <property type="entry name" value="ERCC4"/>
    <property type="match status" value="1"/>
</dbReference>
<accession>A0A166FNJ8</accession>
<feature type="domain" description="ERCC4" evidence="11">
    <location>
        <begin position="1129"/>
        <end position="1209"/>
    </location>
</feature>
<dbReference type="Pfam" id="PF02732">
    <property type="entry name" value="ERCC4"/>
    <property type="match status" value="1"/>
</dbReference>
<keyword evidence="6" id="KW-0378">Hydrolase</keyword>
<dbReference type="EMBL" id="LNRQ01000001">
    <property type="protein sequence ID" value="KZN07987.1"/>
    <property type="molecule type" value="Genomic_DNA"/>
</dbReference>
<dbReference type="SUPFAM" id="SSF52980">
    <property type="entry name" value="Restriction endonuclease-like"/>
    <property type="match status" value="1"/>
</dbReference>
<dbReference type="FunFam" id="3.40.50.10130:FF:000002">
    <property type="entry name" value="DNA repair endonuclease XPF"/>
    <property type="match status" value="1"/>
</dbReference>
<dbReference type="OMA" id="THILDIM"/>